<feature type="domain" description="Bacterial bifunctional deaminase-reductase C-terminal" evidence="1">
    <location>
        <begin position="6"/>
        <end position="168"/>
    </location>
</feature>
<dbReference type="Proteomes" id="UP000053675">
    <property type="component" value="Unassembled WGS sequence"/>
</dbReference>
<dbReference type="Gene3D" id="3.40.430.10">
    <property type="entry name" value="Dihydrofolate Reductase, subunit A"/>
    <property type="match status" value="1"/>
</dbReference>
<reference evidence="2 3" key="1">
    <citation type="submission" date="2014-05" db="EMBL/GenBank/DDBJ databases">
        <title>Draft Genome Sequence of Nitratireductor basaltis Strain UMTGB225, A Marine Bacterium Isolated from Green Barrel Tunicate.</title>
        <authorList>
            <person name="Gan H.Y."/>
        </authorList>
    </citation>
    <scope>NUCLEOTIDE SEQUENCE [LARGE SCALE GENOMIC DNA]</scope>
    <source>
        <strain evidence="2 3">UMTGB225</strain>
    </source>
</reference>
<dbReference type="InterPro" id="IPR024072">
    <property type="entry name" value="DHFR-like_dom_sf"/>
</dbReference>
<organism evidence="2 3">
    <name type="scientific">Nitratireductor basaltis</name>
    <dbReference type="NCBI Taxonomy" id="472175"/>
    <lineage>
        <taxon>Bacteria</taxon>
        <taxon>Pseudomonadati</taxon>
        <taxon>Pseudomonadota</taxon>
        <taxon>Alphaproteobacteria</taxon>
        <taxon>Hyphomicrobiales</taxon>
        <taxon>Phyllobacteriaceae</taxon>
        <taxon>Nitratireductor</taxon>
    </lineage>
</organism>
<keyword evidence="3" id="KW-1185">Reference proteome</keyword>
<dbReference type="OrthoDB" id="9782335at2"/>
<dbReference type="GO" id="GO:0009231">
    <property type="term" value="P:riboflavin biosynthetic process"/>
    <property type="evidence" value="ECO:0007669"/>
    <property type="project" value="InterPro"/>
</dbReference>
<dbReference type="GO" id="GO:0008703">
    <property type="term" value="F:5-amino-6-(5-phosphoribosylamino)uracil reductase activity"/>
    <property type="evidence" value="ECO:0007669"/>
    <property type="project" value="InterPro"/>
</dbReference>
<dbReference type="STRING" id="472175.EL18_02473"/>
<evidence type="ECO:0000259" key="1">
    <source>
        <dbReference type="Pfam" id="PF01872"/>
    </source>
</evidence>
<name>A0A084UEN9_9HYPH</name>
<dbReference type="AlphaFoldDB" id="A0A084UEN9"/>
<dbReference type="PANTHER" id="PTHR38011:SF11">
    <property type="entry name" value="2,5-DIAMINO-6-RIBOSYLAMINO-4(3H)-PYRIMIDINONE 5'-PHOSPHATE REDUCTASE"/>
    <property type="match status" value="1"/>
</dbReference>
<dbReference type="EMBL" id="JMQM01000001">
    <property type="protein sequence ID" value="KFB11425.1"/>
    <property type="molecule type" value="Genomic_DNA"/>
</dbReference>
<dbReference type="RefSeq" id="WP_036483365.1">
    <property type="nucleotide sequence ID" value="NZ_JMQM01000001.1"/>
</dbReference>
<dbReference type="SUPFAM" id="SSF53597">
    <property type="entry name" value="Dihydrofolate reductase-like"/>
    <property type="match status" value="1"/>
</dbReference>
<proteinExistence type="predicted"/>
<dbReference type="PATRIC" id="fig|472175.3.peg.2465"/>
<dbReference type="InterPro" id="IPR002734">
    <property type="entry name" value="RibDG_C"/>
</dbReference>
<dbReference type="PANTHER" id="PTHR38011">
    <property type="entry name" value="DIHYDROFOLATE REDUCTASE FAMILY PROTEIN (AFU_ORTHOLOGUE AFUA_8G06820)"/>
    <property type="match status" value="1"/>
</dbReference>
<sequence length="178" mass="19900">MITGHVFIATSLDGFIARKDGDIAWLLERDDPAEDHGYDAFIETIDIIVMGRGTFEKMRDVRPWFYSRPVVVLSTTFNGREIPEDLVGKVRVSDKSPERVMEMLEAEGYRRVYVDGGQVIQSFLRAGLIAEMVITQVPVLLGEGRSLFGATSSDIPLVHKDTRSFASGLVQSRYEIAT</sequence>
<evidence type="ECO:0000313" key="3">
    <source>
        <dbReference type="Proteomes" id="UP000053675"/>
    </source>
</evidence>
<dbReference type="eggNOG" id="COG0262">
    <property type="taxonomic scope" value="Bacteria"/>
</dbReference>
<comment type="caution">
    <text evidence="2">The sequence shown here is derived from an EMBL/GenBank/DDBJ whole genome shotgun (WGS) entry which is preliminary data.</text>
</comment>
<protein>
    <submittedName>
        <fullName evidence="2">Bifunctional deaminase-reductase domain protein</fullName>
    </submittedName>
</protein>
<evidence type="ECO:0000313" key="2">
    <source>
        <dbReference type="EMBL" id="KFB11425.1"/>
    </source>
</evidence>
<dbReference type="InterPro" id="IPR050765">
    <property type="entry name" value="Riboflavin_Biosynth_HTPR"/>
</dbReference>
<accession>A0A084UEN9</accession>
<gene>
    <name evidence="2" type="ORF">EL18_02473</name>
</gene>
<dbReference type="Pfam" id="PF01872">
    <property type="entry name" value="RibD_C"/>
    <property type="match status" value="1"/>
</dbReference>